<evidence type="ECO:0000256" key="4">
    <source>
        <dbReference type="ARBA" id="ARBA00022475"/>
    </source>
</evidence>
<sequence>MDTLKAALIDPLNDFLYTYLLIYVLVGLGIYFTVRTRAVQVRLAKHMWHVVVVSRGDAHGGISSFQAFCVGLASRVGTGNIVGVAIALTLGGPGAIFWMWMVAFIGMATAFVEATLGQLFKVRSAGGTYRGGPAYYIQRGLGSKGLAVLFAVLLIFTFGFAFNMVQANTIAGVLEAEHGVGVGWTAALLVLLAAPILFGGVRRIARISAVVLPVMAGLYVLLAVVIIGLNIGQVPAAVRMIVDGAFGLDEAAAGVAGGVFAALMNGVRRGLFSNEAGMGSAPNTAATATVSHPVKQGLVQSLGVFVDTMIVCSATAFMILLAGPTVFTPGVTTDAAGATLTTLAVTTALGAWATPLMTMLIFVFAFTSLFGNYAYVEVNLAYLGIRTASGVAAFRVLVLAAVATGSVLSLEVVWDIADIAMAGMALVNLTACTLLLRWVLGALRDYEHRMRTGTLDERFVGHGNRFLPGDLPGAVWAPRVTERDPSQNGR</sequence>
<evidence type="ECO:0000313" key="10">
    <source>
        <dbReference type="EMBL" id="ACZ21039.1"/>
    </source>
</evidence>
<feature type="transmembrane region" description="Helical" evidence="9">
    <location>
        <begin position="251"/>
        <end position="268"/>
    </location>
</feature>
<keyword evidence="7 9" id="KW-1133">Transmembrane helix</keyword>
<keyword evidence="4 9" id="KW-1003">Cell membrane</keyword>
<feature type="transmembrane region" description="Helical" evidence="9">
    <location>
        <begin position="182"/>
        <end position="201"/>
    </location>
</feature>
<keyword evidence="3 9" id="KW-0813">Transport</keyword>
<dbReference type="eggNOG" id="COG1115">
    <property type="taxonomic scope" value="Bacteria"/>
</dbReference>
<name>D1BDH7_SANKS</name>
<evidence type="ECO:0000256" key="5">
    <source>
        <dbReference type="ARBA" id="ARBA00022692"/>
    </source>
</evidence>
<comment type="subcellular location">
    <subcellularLocation>
        <location evidence="1 9">Cell membrane</location>
        <topology evidence="1 9">Multi-pass membrane protein</topology>
    </subcellularLocation>
</comment>
<reference evidence="10 11" key="1">
    <citation type="journal article" date="2009" name="Stand. Genomic Sci.">
        <title>Complete genome sequence of Sanguibacter keddieii type strain (ST-74).</title>
        <authorList>
            <person name="Ivanova N."/>
            <person name="Sikorski J."/>
            <person name="Sims D."/>
            <person name="Brettin T."/>
            <person name="Detter J.C."/>
            <person name="Han C."/>
            <person name="Lapidus A."/>
            <person name="Copeland A."/>
            <person name="Glavina Del Rio T."/>
            <person name="Nolan M."/>
            <person name="Chen F."/>
            <person name="Lucas S."/>
            <person name="Tice H."/>
            <person name="Cheng J.F."/>
            <person name="Bruce D."/>
            <person name="Goodwin L."/>
            <person name="Pitluck S."/>
            <person name="Pati A."/>
            <person name="Mavromatis K."/>
            <person name="Chen A."/>
            <person name="Palaniappan K."/>
            <person name="D'haeseleer P."/>
            <person name="Chain P."/>
            <person name="Bristow J."/>
            <person name="Eisen J.A."/>
            <person name="Markowitz V."/>
            <person name="Hugenholtz P."/>
            <person name="Goker M."/>
            <person name="Pukall R."/>
            <person name="Klenk H.P."/>
            <person name="Kyrpides N.C."/>
        </authorList>
    </citation>
    <scope>NUCLEOTIDE SEQUENCE [LARGE SCALE GENOMIC DNA]</scope>
    <source>
        <strain evidence="11">ATCC 51767 / DSM 10542 / NCFB 3025 / ST-74</strain>
    </source>
</reference>
<dbReference type="Pfam" id="PF01235">
    <property type="entry name" value="Na_Ala_symp"/>
    <property type="match status" value="1"/>
</dbReference>
<evidence type="ECO:0000256" key="7">
    <source>
        <dbReference type="ARBA" id="ARBA00022989"/>
    </source>
</evidence>
<dbReference type="FunFam" id="1.20.1740.10:FF:000004">
    <property type="entry name" value="Sodium:alanine symporter family protein"/>
    <property type="match status" value="1"/>
</dbReference>
<dbReference type="GO" id="GO:0005886">
    <property type="term" value="C:plasma membrane"/>
    <property type="evidence" value="ECO:0007669"/>
    <property type="project" value="UniProtKB-SubCell"/>
</dbReference>
<dbReference type="EMBL" id="CP001819">
    <property type="protein sequence ID" value="ACZ21039.1"/>
    <property type="molecule type" value="Genomic_DNA"/>
</dbReference>
<evidence type="ECO:0000256" key="8">
    <source>
        <dbReference type="ARBA" id="ARBA00023136"/>
    </source>
</evidence>
<dbReference type="PRINTS" id="PR00175">
    <property type="entry name" value="NAALASMPORT"/>
</dbReference>
<feature type="transmembrane region" description="Helical" evidence="9">
    <location>
        <begin position="343"/>
        <end position="371"/>
    </location>
</feature>
<feature type="transmembrane region" description="Helical" evidence="9">
    <location>
        <begin position="302"/>
        <end position="323"/>
    </location>
</feature>
<dbReference type="NCBIfam" id="TIGR00835">
    <property type="entry name" value="agcS"/>
    <property type="match status" value="1"/>
</dbReference>
<feature type="transmembrane region" description="Helical" evidence="9">
    <location>
        <begin position="392"/>
        <end position="413"/>
    </location>
</feature>
<dbReference type="HOGENOM" id="CLU_024867_0_1_11"/>
<protein>
    <submittedName>
        <fullName evidence="10">Amino acid carrier protein</fullName>
    </submittedName>
</protein>
<dbReference type="GO" id="GO:0005283">
    <property type="term" value="F:amino acid:sodium symporter activity"/>
    <property type="evidence" value="ECO:0007669"/>
    <property type="project" value="InterPro"/>
</dbReference>
<dbReference type="KEGG" id="ske:Sked_10930"/>
<dbReference type="PANTHER" id="PTHR30330">
    <property type="entry name" value="AGSS FAMILY TRANSPORTER, SODIUM-ALANINE"/>
    <property type="match status" value="1"/>
</dbReference>
<feature type="transmembrane region" description="Helical" evidence="9">
    <location>
        <begin position="15"/>
        <end position="34"/>
    </location>
</feature>
<comment type="similarity">
    <text evidence="2 9">Belongs to the alanine or glycine:cation symporter (AGCS) (TC 2.A.25) family.</text>
</comment>
<feature type="transmembrane region" description="Helical" evidence="9">
    <location>
        <begin position="141"/>
        <end position="162"/>
    </location>
</feature>
<feature type="transmembrane region" description="Helical" evidence="9">
    <location>
        <begin position="419"/>
        <end position="440"/>
    </location>
</feature>
<feature type="transmembrane region" description="Helical" evidence="9">
    <location>
        <begin position="96"/>
        <end position="120"/>
    </location>
</feature>
<dbReference type="RefSeq" id="WP_012866108.1">
    <property type="nucleotide sequence ID" value="NC_013521.1"/>
</dbReference>
<keyword evidence="5 9" id="KW-0812">Transmembrane</keyword>
<feature type="transmembrane region" description="Helical" evidence="9">
    <location>
        <begin position="208"/>
        <end position="231"/>
    </location>
</feature>
<keyword evidence="6 9" id="KW-0769">Symport</keyword>
<dbReference type="InterPro" id="IPR001463">
    <property type="entry name" value="Na/Ala_symport"/>
</dbReference>
<dbReference type="Proteomes" id="UP000000322">
    <property type="component" value="Chromosome"/>
</dbReference>
<accession>D1BDH7</accession>
<evidence type="ECO:0000313" key="11">
    <source>
        <dbReference type="Proteomes" id="UP000000322"/>
    </source>
</evidence>
<evidence type="ECO:0000256" key="6">
    <source>
        <dbReference type="ARBA" id="ARBA00022847"/>
    </source>
</evidence>
<keyword evidence="11" id="KW-1185">Reference proteome</keyword>
<feature type="transmembrane region" description="Helical" evidence="9">
    <location>
        <begin position="65"/>
        <end position="90"/>
    </location>
</feature>
<dbReference type="Gene3D" id="1.20.1740.10">
    <property type="entry name" value="Amino acid/polyamine transporter I"/>
    <property type="match status" value="1"/>
</dbReference>
<evidence type="ECO:0000256" key="2">
    <source>
        <dbReference type="ARBA" id="ARBA00009261"/>
    </source>
</evidence>
<dbReference type="PANTHER" id="PTHR30330:SF1">
    <property type="entry name" value="AMINO-ACID CARRIER PROTEIN ALST"/>
    <property type="match status" value="1"/>
</dbReference>
<dbReference type="STRING" id="446469.Sked_10930"/>
<organism evidence="10 11">
    <name type="scientific">Sanguibacter keddieii (strain ATCC 51767 / DSM 10542 / NCFB 3025 / ST-74)</name>
    <dbReference type="NCBI Taxonomy" id="446469"/>
    <lineage>
        <taxon>Bacteria</taxon>
        <taxon>Bacillati</taxon>
        <taxon>Actinomycetota</taxon>
        <taxon>Actinomycetes</taxon>
        <taxon>Micrococcales</taxon>
        <taxon>Sanguibacteraceae</taxon>
        <taxon>Sanguibacter</taxon>
    </lineage>
</organism>
<keyword evidence="8 9" id="KW-0472">Membrane</keyword>
<evidence type="ECO:0000256" key="1">
    <source>
        <dbReference type="ARBA" id="ARBA00004651"/>
    </source>
</evidence>
<evidence type="ECO:0000256" key="9">
    <source>
        <dbReference type="RuleBase" id="RU363064"/>
    </source>
</evidence>
<dbReference type="OrthoDB" id="9806926at2"/>
<gene>
    <name evidence="10" type="ordered locus">Sked_10930</name>
</gene>
<dbReference type="PROSITE" id="PS00873">
    <property type="entry name" value="NA_ALANINE_SYMP"/>
    <property type="match status" value="1"/>
</dbReference>
<proteinExistence type="inferred from homology"/>
<evidence type="ECO:0000256" key="3">
    <source>
        <dbReference type="ARBA" id="ARBA00022448"/>
    </source>
</evidence>
<dbReference type="AlphaFoldDB" id="D1BDH7"/>